<dbReference type="RefSeq" id="XP_043032753.1">
    <property type="nucleotide sequence ID" value="XM_043182228.1"/>
</dbReference>
<reference evidence="1" key="1">
    <citation type="submission" date="2020-11" db="EMBL/GenBank/DDBJ databases">
        <title>Adaptations for nitrogen fixation in a non-lichenized fungal sporocarp promotes dispersal by wood-feeding termites.</title>
        <authorList>
            <consortium name="DOE Joint Genome Institute"/>
            <person name="Koch R.A."/>
            <person name="Yoon G."/>
            <person name="Arayal U."/>
            <person name="Lail K."/>
            <person name="Amirebrahimi M."/>
            <person name="Labutti K."/>
            <person name="Lipzen A."/>
            <person name="Riley R."/>
            <person name="Barry K."/>
            <person name="Henrissat B."/>
            <person name="Grigoriev I.V."/>
            <person name="Herr J.R."/>
            <person name="Aime M.C."/>
        </authorList>
    </citation>
    <scope>NUCLEOTIDE SEQUENCE</scope>
    <source>
        <strain evidence="1">MCA 3950</strain>
    </source>
</reference>
<name>A0A9P8AL15_9AGAR</name>
<organism evidence="1 2">
    <name type="scientific">Guyanagaster necrorhizus</name>
    <dbReference type="NCBI Taxonomy" id="856835"/>
    <lineage>
        <taxon>Eukaryota</taxon>
        <taxon>Fungi</taxon>
        <taxon>Dikarya</taxon>
        <taxon>Basidiomycota</taxon>
        <taxon>Agaricomycotina</taxon>
        <taxon>Agaricomycetes</taxon>
        <taxon>Agaricomycetidae</taxon>
        <taxon>Agaricales</taxon>
        <taxon>Marasmiineae</taxon>
        <taxon>Physalacriaceae</taxon>
        <taxon>Guyanagaster</taxon>
    </lineage>
</organism>
<evidence type="ECO:0000313" key="2">
    <source>
        <dbReference type="Proteomes" id="UP000812287"/>
    </source>
</evidence>
<protein>
    <submittedName>
        <fullName evidence="1">Uncharacterized protein</fullName>
    </submittedName>
</protein>
<proteinExistence type="predicted"/>
<dbReference type="AlphaFoldDB" id="A0A9P8AL15"/>
<dbReference type="EMBL" id="MU250604">
    <property type="protein sequence ID" value="KAG7439249.1"/>
    <property type="molecule type" value="Genomic_DNA"/>
</dbReference>
<dbReference type="Proteomes" id="UP000812287">
    <property type="component" value="Unassembled WGS sequence"/>
</dbReference>
<accession>A0A9P8AL15</accession>
<evidence type="ECO:0000313" key="1">
    <source>
        <dbReference type="EMBL" id="KAG7439249.1"/>
    </source>
</evidence>
<keyword evidence="2" id="KW-1185">Reference proteome</keyword>
<comment type="caution">
    <text evidence="1">The sequence shown here is derived from an EMBL/GenBank/DDBJ whole genome shotgun (WGS) entry which is preliminary data.</text>
</comment>
<sequence length="150" mass="16801">MDMSKKPKARQFQVDRLRHARYISRLGAAPLPSNGMVPQGPDKPSLPRPFLCCVIVIVAGGKGDKTLKRMKKAHNSQSEICNEGWGAEICDEKIGARSLSGKDSRLLNFWLANVPSGKQFSYPCPRSEGRRRSFPWKRSGYWVLCAMGYS</sequence>
<gene>
    <name evidence="1" type="ORF">BT62DRAFT_771820</name>
</gene>
<dbReference type="GeneID" id="66104524"/>